<proteinExistence type="predicted"/>
<dbReference type="InterPro" id="IPR020843">
    <property type="entry name" value="ER"/>
</dbReference>
<dbReference type="InterPro" id="IPR036291">
    <property type="entry name" value="NAD(P)-bd_dom_sf"/>
</dbReference>
<evidence type="ECO:0000313" key="4">
    <source>
        <dbReference type="EMBL" id="GFH36479.1"/>
    </source>
</evidence>
<gene>
    <name evidence="4" type="ORF">SCWH03_27070</name>
</gene>
<organism evidence="4 5">
    <name type="scientific">Streptomyces pacificus</name>
    <dbReference type="NCBI Taxonomy" id="2705029"/>
    <lineage>
        <taxon>Bacteria</taxon>
        <taxon>Bacillati</taxon>
        <taxon>Actinomycetota</taxon>
        <taxon>Actinomycetes</taxon>
        <taxon>Kitasatosporales</taxon>
        <taxon>Streptomycetaceae</taxon>
        <taxon>Streptomyces</taxon>
    </lineage>
</organism>
<dbReference type="NCBIfam" id="TIGR02824">
    <property type="entry name" value="quinone_pig3"/>
    <property type="match status" value="1"/>
</dbReference>
<evidence type="ECO:0000256" key="2">
    <source>
        <dbReference type="ARBA" id="ARBA00023002"/>
    </source>
</evidence>
<dbReference type="GO" id="GO:0016651">
    <property type="term" value="F:oxidoreductase activity, acting on NAD(P)H"/>
    <property type="evidence" value="ECO:0007669"/>
    <property type="project" value="TreeGrafter"/>
</dbReference>
<dbReference type="InterPro" id="IPR013149">
    <property type="entry name" value="ADH-like_C"/>
</dbReference>
<evidence type="ECO:0000313" key="5">
    <source>
        <dbReference type="Proteomes" id="UP000484988"/>
    </source>
</evidence>
<keyword evidence="1" id="KW-0521">NADP</keyword>
<dbReference type="SUPFAM" id="SSF50129">
    <property type="entry name" value="GroES-like"/>
    <property type="match status" value="1"/>
</dbReference>
<dbReference type="InterPro" id="IPR014189">
    <property type="entry name" value="Quinone_OxRdtase_PIG3"/>
</dbReference>
<dbReference type="InterPro" id="IPR011032">
    <property type="entry name" value="GroES-like_sf"/>
</dbReference>
<dbReference type="SMART" id="SM00829">
    <property type="entry name" value="PKS_ER"/>
    <property type="match status" value="1"/>
</dbReference>
<dbReference type="PANTHER" id="PTHR48106">
    <property type="entry name" value="QUINONE OXIDOREDUCTASE PIG3-RELATED"/>
    <property type="match status" value="1"/>
</dbReference>
<keyword evidence="2" id="KW-0560">Oxidoreductase</keyword>
<dbReference type="Gene3D" id="3.90.180.10">
    <property type="entry name" value="Medium-chain alcohol dehydrogenases, catalytic domain"/>
    <property type="match status" value="1"/>
</dbReference>
<dbReference type="Pfam" id="PF00107">
    <property type="entry name" value="ADH_zinc_N"/>
    <property type="match status" value="1"/>
</dbReference>
<dbReference type="GO" id="GO:0070402">
    <property type="term" value="F:NADPH binding"/>
    <property type="evidence" value="ECO:0007669"/>
    <property type="project" value="TreeGrafter"/>
</dbReference>
<dbReference type="AlphaFoldDB" id="A0A6A0AU33"/>
<dbReference type="CDD" id="cd05276">
    <property type="entry name" value="p53_inducible_oxidoreductase"/>
    <property type="match status" value="1"/>
</dbReference>
<comment type="caution">
    <text evidence="4">The sequence shown here is derived from an EMBL/GenBank/DDBJ whole genome shotgun (WGS) entry which is preliminary data.</text>
</comment>
<dbReference type="EMBL" id="BLLG01000006">
    <property type="protein sequence ID" value="GFH36479.1"/>
    <property type="molecule type" value="Genomic_DNA"/>
</dbReference>
<sequence>MKAITITEPGGPEVLTWTEVPDPVPGPGEVLIDVTASAVNRADLLQRQGFYDPPPGASPYPGLECSGHVAALGEGVTGWKVGQPVCALLSGGGYAEKVSVPAGQVLPVPDGVSVADAAALPEATATVWSNIFMGGGTATSSNVFTVARLRPAETLLVHGGASGIGTMAIQLAKAVGARVAVTAGGPQKLARCAELGADILIDYREQDFVEELRKATDGAGADVILDIIGAKYLDRNLRALAANGRLAVIGLQGGVKGELNLGMLLGKRGAVTATSLRGRPLQEKAAIVAAVREHVWPLIEAGTVKPVVDRVLPMPEAAAAHRTLESGAHVGKVLLVAPAGRR</sequence>
<reference evidence="4 5" key="1">
    <citation type="submission" date="2020-02" db="EMBL/GenBank/DDBJ databases">
        <title>Whole Genome Shotgun Sequence of Streptomyces sp. strain CWH03.</title>
        <authorList>
            <person name="Dohra H."/>
            <person name="Kodani S."/>
            <person name="Yamamura H."/>
        </authorList>
    </citation>
    <scope>NUCLEOTIDE SEQUENCE [LARGE SCALE GENOMIC DNA]</scope>
    <source>
        <strain evidence="4 5">CWH03</strain>
    </source>
</reference>
<dbReference type="SUPFAM" id="SSF51735">
    <property type="entry name" value="NAD(P)-binding Rossmann-fold domains"/>
    <property type="match status" value="1"/>
</dbReference>
<dbReference type="PANTHER" id="PTHR48106:SF8">
    <property type="entry name" value="OS02G0805600 PROTEIN"/>
    <property type="match status" value="1"/>
</dbReference>
<dbReference type="InterPro" id="IPR013154">
    <property type="entry name" value="ADH-like_N"/>
</dbReference>
<name>A0A6A0AU33_9ACTN</name>
<dbReference type="Gene3D" id="3.40.50.720">
    <property type="entry name" value="NAD(P)-binding Rossmann-like Domain"/>
    <property type="match status" value="1"/>
</dbReference>
<evidence type="ECO:0000259" key="3">
    <source>
        <dbReference type="SMART" id="SM00829"/>
    </source>
</evidence>
<feature type="domain" description="Enoyl reductase (ER)" evidence="3">
    <location>
        <begin position="10"/>
        <end position="335"/>
    </location>
</feature>
<dbReference type="Proteomes" id="UP000484988">
    <property type="component" value="Unassembled WGS sequence"/>
</dbReference>
<evidence type="ECO:0000256" key="1">
    <source>
        <dbReference type="ARBA" id="ARBA00022857"/>
    </source>
</evidence>
<accession>A0A6A0AU33</accession>
<keyword evidence="5" id="KW-1185">Reference proteome</keyword>
<dbReference type="Pfam" id="PF08240">
    <property type="entry name" value="ADH_N"/>
    <property type="match status" value="1"/>
</dbReference>
<protein>
    <submittedName>
        <fullName evidence="4">NAD(P)H-quinone oxidoreductase</fullName>
    </submittedName>
</protein>
<dbReference type="RefSeq" id="WP_173264328.1">
    <property type="nucleotide sequence ID" value="NZ_BLLG01000006.1"/>
</dbReference>